<dbReference type="GO" id="GO:0005525">
    <property type="term" value="F:GTP binding"/>
    <property type="evidence" value="ECO:0007669"/>
    <property type="project" value="UniProtKB-KW"/>
</dbReference>
<evidence type="ECO:0000313" key="15">
    <source>
        <dbReference type="Proteomes" id="UP001231736"/>
    </source>
</evidence>
<keyword evidence="3" id="KW-0479">Metal-binding</keyword>
<dbReference type="InterPro" id="IPR048446">
    <property type="entry name" value="DncV_C"/>
</dbReference>
<evidence type="ECO:0000256" key="6">
    <source>
        <dbReference type="ARBA" id="ARBA00022842"/>
    </source>
</evidence>
<protein>
    <recommendedName>
        <fullName evidence="10">Cyclic GMP-AMP synthase</fullName>
    </recommendedName>
</protein>
<keyword evidence="1" id="KW-0808">Transferase</keyword>
<keyword evidence="4" id="KW-0547">Nucleotide-binding</keyword>
<keyword evidence="9" id="KW-0342">GTP-binding</keyword>
<keyword evidence="2" id="KW-0548">Nucleotidyltransferase</keyword>
<dbReference type="AlphaFoldDB" id="A0AAJ6NEA2"/>
<reference evidence="14" key="1">
    <citation type="journal article" date="2023" name="Front. Microbiol.">
        <title>Phylogeography and host specificity of Pasteurellaceae pathogenic to sea-farmed fish in the north-east Atlantic.</title>
        <authorList>
            <person name="Gulla S."/>
            <person name="Colquhoun D.J."/>
            <person name="Olsen A.B."/>
            <person name="Spilsberg B."/>
            <person name="Lagesen K."/>
            <person name="Aakesson C.P."/>
            <person name="Strom S."/>
            <person name="Manji F."/>
            <person name="Birkbeck T.H."/>
            <person name="Nilsen H.K."/>
        </authorList>
    </citation>
    <scope>NUCLEOTIDE SEQUENCE</scope>
    <source>
        <strain evidence="14">98B1</strain>
    </source>
</reference>
<evidence type="ECO:0000256" key="10">
    <source>
        <dbReference type="ARBA" id="ARBA00044145"/>
    </source>
</evidence>
<keyword evidence="5" id="KW-0067">ATP-binding</keyword>
<dbReference type="GO" id="GO:0051607">
    <property type="term" value="P:defense response to virus"/>
    <property type="evidence" value="ECO:0007669"/>
    <property type="project" value="UniProtKB-KW"/>
</dbReference>
<dbReference type="Proteomes" id="UP001231736">
    <property type="component" value="Unassembled WGS sequence"/>
</dbReference>
<sequence length="394" mass="45937">MNNIHSVFTSRKEGFKYKILPSQNDFNVLNEAKKSVRSYLKTHIKEYLESHQIPHISPKFRVQGSWAYGTCNAPAKLGQEMDVDYGVYLPVRAFDGFDVDTQSEQARTYFEAIESMLEELCKENGWKLDTSKSSCIRLKIQDNAHMDIPLYAVPDSMFDSFQEKNEIALTTESARFDSIHESKDWFVLDEDFIAFSEESLQDMDIQTIHMARRDGSWQSSDCEIIRQWFSTRLEKEPNGGQQLRSICRYLKAWRDWVFDENGAPSSILLMIIACQYYEYKQGRDDLALLNILENLSQSLNNNVYENIKEHENEDFNRMSPNEREIAKIYADNLYKNFIYCLKNSNKDSILTSLTKQWGERIPRTHDLIEINIEPFCGQSLIQDTITPQVPLRQG</sequence>
<evidence type="ECO:0000256" key="9">
    <source>
        <dbReference type="ARBA" id="ARBA00023134"/>
    </source>
</evidence>
<keyword evidence="8" id="KW-0051">Antiviral defense</keyword>
<dbReference type="GO" id="GO:0046872">
    <property type="term" value="F:metal ion binding"/>
    <property type="evidence" value="ECO:0007669"/>
    <property type="project" value="UniProtKB-KW"/>
</dbReference>
<evidence type="ECO:0000259" key="13">
    <source>
        <dbReference type="Pfam" id="PF21713"/>
    </source>
</evidence>
<proteinExistence type="predicted"/>
<evidence type="ECO:0000259" key="12">
    <source>
        <dbReference type="Pfam" id="PF21654"/>
    </source>
</evidence>
<evidence type="ECO:0000256" key="11">
    <source>
        <dbReference type="ARBA" id="ARBA00048304"/>
    </source>
</evidence>
<feature type="domain" description="Cyclic GMP-AMP synthase C-terminal" evidence="13">
    <location>
        <begin position="240"/>
        <end position="364"/>
    </location>
</feature>
<dbReference type="EMBL" id="JASAYT010000021">
    <property type="protein sequence ID" value="MDP8175231.1"/>
    <property type="molecule type" value="Genomic_DNA"/>
</dbReference>
<evidence type="ECO:0000256" key="4">
    <source>
        <dbReference type="ARBA" id="ARBA00022741"/>
    </source>
</evidence>
<dbReference type="NCBIfam" id="NF041078">
    <property type="entry name" value="cGAS"/>
    <property type="match status" value="1"/>
</dbReference>
<gene>
    <name evidence="14" type="ORF">QJU97_07160</name>
</gene>
<evidence type="ECO:0000256" key="5">
    <source>
        <dbReference type="ARBA" id="ARBA00022840"/>
    </source>
</evidence>
<evidence type="ECO:0000256" key="2">
    <source>
        <dbReference type="ARBA" id="ARBA00022695"/>
    </source>
</evidence>
<dbReference type="GO" id="GO:0009117">
    <property type="term" value="P:nucleotide metabolic process"/>
    <property type="evidence" value="ECO:0007669"/>
    <property type="project" value="UniProtKB-KW"/>
</dbReference>
<keyword evidence="6" id="KW-0460">Magnesium</keyword>
<dbReference type="GO" id="GO:0140701">
    <property type="term" value="F:3',3'-cyclic GMP-AMP synthase activity"/>
    <property type="evidence" value="ECO:0007669"/>
    <property type="project" value="InterPro"/>
</dbReference>
<feature type="domain" description="Cyclic GMP-AMP synthase DncV-like nucleotidyltransferase" evidence="12">
    <location>
        <begin position="58"/>
        <end position="151"/>
    </location>
</feature>
<dbReference type="Pfam" id="PF21654">
    <property type="entry name" value="DncV-like_NTFase"/>
    <property type="match status" value="1"/>
</dbReference>
<keyword evidence="7" id="KW-0546">Nucleotide metabolism</keyword>
<accession>A0AAJ6NEA2</accession>
<dbReference type="GO" id="GO:0005524">
    <property type="term" value="F:ATP binding"/>
    <property type="evidence" value="ECO:0007669"/>
    <property type="project" value="UniProtKB-KW"/>
</dbReference>
<dbReference type="InterPro" id="IPR047805">
    <property type="entry name" value="GAMP_synthase"/>
</dbReference>
<name>A0AAJ6NEA2_9PAST</name>
<dbReference type="InterPro" id="IPR048445">
    <property type="entry name" value="DncV-like_NTFase"/>
</dbReference>
<dbReference type="Pfam" id="PF21713">
    <property type="entry name" value="DncV_C"/>
    <property type="match status" value="1"/>
</dbReference>
<evidence type="ECO:0000256" key="8">
    <source>
        <dbReference type="ARBA" id="ARBA00023118"/>
    </source>
</evidence>
<evidence type="ECO:0000313" key="14">
    <source>
        <dbReference type="EMBL" id="MDP8175231.1"/>
    </source>
</evidence>
<evidence type="ECO:0000256" key="3">
    <source>
        <dbReference type="ARBA" id="ARBA00022723"/>
    </source>
</evidence>
<dbReference type="RefSeq" id="WP_306387464.1">
    <property type="nucleotide sequence ID" value="NZ_JASAYT010000021.1"/>
</dbReference>
<comment type="caution">
    <text evidence="14">The sequence shown here is derived from an EMBL/GenBank/DDBJ whole genome shotgun (WGS) entry which is preliminary data.</text>
</comment>
<evidence type="ECO:0000256" key="7">
    <source>
        <dbReference type="ARBA" id="ARBA00023080"/>
    </source>
</evidence>
<evidence type="ECO:0000256" key="1">
    <source>
        <dbReference type="ARBA" id="ARBA00022679"/>
    </source>
</evidence>
<comment type="catalytic activity">
    <reaction evidence="11">
        <text>GTP + ATP = 3',3'-cGAMP + 2 diphosphate</text>
        <dbReference type="Rhea" id="RHEA:35647"/>
        <dbReference type="ChEBI" id="CHEBI:30616"/>
        <dbReference type="ChEBI" id="CHEBI:33019"/>
        <dbReference type="ChEBI" id="CHEBI:37565"/>
        <dbReference type="ChEBI" id="CHEBI:71501"/>
    </reaction>
    <physiologicalReaction direction="left-to-right" evidence="11">
        <dbReference type="Rhea" id="RHEA:35648"/>
    </physiologicalReaction>
</comment>
<organism evidence="14 15">
    <name type="scientific">Phocoenobacter skyensis</name>
    <dbReference type="NCBI Taxonomy" id="97481"/>
    <lineage>
        <taxon>Bacteria</taxon>
        <taxon>Pseudomonadati</taxon>
        <taxon>Pseudomonadota</taxon>
        <taxon>Gammaproteobacteria</taxon>
        <taxon>Pasteurellales</taxon>
        <taxon>Pasteurellaceae</taxon>
        <taxon>Phocoenobacter</taxon>
    </lineage>
</organism>